<sequence>MGGNLQVNGDKQFRGTRLTAATFQAFNDTVFAGIHEEYHLENVA</sequence>
<name>A0A1R3G3C4_9ROSI</name>
<evidence type="ECO:0000313" key="1">
    <source>
        <dbReference type="EMBL" id="OMO52557.1"/>
    </source>
</evidence>
<organism evidence="1 2">
    <name type="scientific">Corchorus olitorius</name>
    <dbReference type="NCBI Taxonomy" id="93759"/>
    <lineage>
        <taxon>Eukaryota</taxon>
        <taxon>Viridiplantae</taxon>
        <taxon>Streptophyta</taxon>
        <taxon>Embryophyta</taxon>
        <taxon>Tracheophyta</taxon>
        <taxon>Spermatophyta</taxon>
        <taxon>Magnoliopsida</taxon>
        <taxon>eudicotyledons</taxon>
        <taxon>Gunneridae</taxon>
        <taxon>Pentapetalae</taxon>
        <taxon>rosids</taxon>
        <taxon>malvids</taxon>
        <taxon>Malvales</taxon>
        <taxon>Malvaceae</taxon>
        <taxon>Grewioideae</taxon>
        <taxon>Apeibeae</taxon>
        <taxon>Corchorus</taxon>
    </lineage>
</organism>
<accession>A0A1R3G3C4</accession>
<dbReference type="Proteomes" id="UP000187203">
    <property type="component" value="Unassembled WGS sequence"/>
</dbReference>
<keyword evidence="2" id="KW-1185">Reference proteome</keyword>
<reference evidence="2" key="1">
    <citation type="submission" date="2013-09" db="EMBL/GenBank/DDBJ databases">
        <title>Corchorus olitorius genome sequencing.</title>
        <authorList>
            <person name="Alam M."/>
            <person name="Haque M.S."/>
            <person name="Islam M.S."/>
            <person name="Emdad E.M."/>
            <person name="Islam M.M."/>
            <person name="Ahmed B."/>
            <person name="Halim A."/>
            <person name="Hossen Q.M.M."/>
            <person name="Hossain M.Z."/>
            <person name="Ahmed R."/>
            <person name="Khan M.M."/>
            <person name="Islam R."/>
            <person name="Rashid M.M."/>
            <person name="Khan S.A."/>
            <person name="Rahman M.S."/>
            <person name="Alam M."/>
            <person name="Yahiya A.S."/>
            <person name="Khan M.S."/>
            <person name="Azam M.S."/>
            <person name="Haque T."/>
            <person name="Lashkar M.Z.H."/>
            <person name="Akhand A.I."/>
            <person name="Morshed G."/>
            <person name="Roy S."/>
            <person name="Uddin K.S."/>
            <person name="Rabeya T."/>
            <person name="Hossain A.S."/>
            <person name="Chowdhury A."/>
            <person name="Snigdha A.R."/>
            <person name="Mortoza M.S."/>
            <person name="Matin S.A."/>
            <person name="Hoque S.M.E."/>
            <person name="Islam M.K."/>
            <person name="Roy D.K."/>
            <person name="Haider R."/>
            <person name="Moosa M.M."/>
            <person name="Elias S.M."/>
            <person name="Hasan A.M."/>
            <person name="Jahan S."/>
            <person name="Shafiuddin M."/>
            <person name="Mahmood N."/>
            <person name="Shommy N.S."/>
        </authorList>
    </citation>
    <scope>NUCLEOTIDE SEQUENCE [LARGE SCALE GENOMIC DNA]</scope>
    <source>
        <strain evidence="2">cv. O-4</strain>
    </source>
</reference>
<protein>
    <submittedName>
        <fullName evidence="1">Uncharacterized protein</fullName>
    </submittedName>
</protein>
<dbReference type="EMBL" id="AWUE01023837">
    <property type="protein sequence ID" value="OMO52557.1"/>
    <property type="molecule type" value="Genomic_DNA"/>
</dbReference>
<dbReference type="AlphaFoldDB" id="A0A1R3G3C4"/>
<gene>
    <name evidence="1" type="ORF">COLO4_37112</name>
</gene>
<proteinExistence type="predicted"/>
<evidence type="ECO:0000313" key="2">
    <source>
        <dbReference type="Proteomes" id="UP000187203"/>
    </source>
</evidence>
<comment type="caution">
    <text evidence="1">The sequence shown here is derived from an EMBL/GenBank/DDBJ whole genome shotgun (WGS) entry which is preliminary data.</text>
</comment>